<evidence type="ECO:0000256" key="2">
    <source>
        <dbReference type="ARBA" id="ARBA00022448"/>
    </source>
</evidence>
<feature type="transmembrane region" description="Helical" evidence="7">
    <location>
        <begin position="294"/>
        <end position="314"/>
    </location>
</feature>
<dbReference type="AlphaFoldDB" id="W9XTT6"/>
<dbReference type="RefSeq" id="XP_007732937.1">
    <property type="nucleotide sequence ID" value="XM_007734747.1"/>
</dbReference>
<evidence type="ECO:0000256" key="7">
    <source>
        <dbReference type="SAM" id="Phobius"/>
    </source>
</evidence>
<feature type="transmembrane region" description="Helical" evidence="7">
    <location>
        <begin position="154"/>
        <end position="175"/>
    </location>
</feature>
<dbReference type="PANTHER" id="PTHR23501:SF109">
    <property type="entry name" value="MAJOR FACILITATOR SUPERFAMILY (MFS) PROFILE DOMAIN-CONTAINING PROTEIN-RELATED"/>
    <property type="match status" value="1"/>
</dbReference>
<dbReference type="CDD" id="cd06179">
    <property type="entry name" value="MFS_TRI12_like"/>
    <property type="match status" value="1"/>
</dbReference>
<evidence type="ECO:0000313" key="10">
    <source>
        <dbReference type="Proteomes" id="UP000019478"/>
    </source>
</evidence>
<feature type="transmembrane region" description="Helical" evidence="7">
    <location>
        <begin position="221"/>
        <end position="239"/>
    </location>
</feature>
<feature type="domain" description="Major facilitator superfamily (MFS) profile" evidence="8">
    <location>
        <begin position="56"/>
        <end position="575"/>
    </location>
</feature>
<evidence type="ECO:0000256" key="6">
    <source>
        <dbReference type="SAM" id="MobiDB-lite"/>
    </source>
</evidence>
<keyword evidence="2" id="KW-0813">Transport</keyword>
<dbReference type="OrthoDB" id="4139357at2759"/>
<feature type="transmembrane region" description="Helical" evidence="7">
    <location>
        <begin position="56"/>
        <end position="80"/>
    </location>
</feature>
<proteinExistence type="predicted"/>
<comment type="subcellular location">
    <subcellularLocation>
        <location evidence="1">Membrane</location>
        <topology evidence="1">Multi-pass membrane protein</topology>
    </subcellularLocation>
</comment>
<name>W9XTT6_9EURO</name>
<evidence type="ECO:0000259" key="8">
    <source>
        <dbReference type="PROSITE" id="PS50850"/>
    </source>
</evidence>
<evidence type="ECO:0000256" key="5">
    <source>
        <dbReference type="ARBA" id="ARBA00023136"/>
    </source>
</evidence>
<dbReference type="Pfam" id="PF06609">
    <property type="entry name" value="TRI12"/>
    <property type="match status" value="1"/>
</dbReference>
<feature type="transmembrane region" description="Helical" evidence="7">
    <location>
        <begin position="260"/>
        <end position="282"/>
    </location>
</feature>
<dbReference type="GeneID" id="19168737"/>
<keyword evidence="5 7" id="KW-0472">Membrane</keyword>
<dbReference type="eggNOG" id="KOG0254">
    <property type="taxonomic scope" value="Eukaryota"/>
</dbReference>
<comment type="caution">
    <text evidence="9">The sequence shown here is derived from an EMBL/GenBank/DDBJ whole genome shotgun (WGS) entry which is preliminary data.</text>
</comment>
<dbReference type="InterPro" id="IPR020846">
    <property type="entry name" value="MFS_dom"/>
</dbReference>
<feature type="compositionally biased region" description="Basic and acidic residues" evidence="6">
    <location>
        <begin position="1"/>
        <end position="15"/>
    </location>
</feature>
<feature type="transmembrane region" description="Helical" evidence="7">
    <location>
        <begin position="130"/>
        <end position="148"/>
    </location>
</feature>
<feature type="transmembrane region" description="Helical" evidence="7">
    <location>
        <begin position="456"/>
        <end position="481"/>
    </location>
</feature>
<feature type="transmembrane region" description="Helical" evidence="7">
    <location>
        <begin position="187"/>
        <end position="209"/>
    </location>
</feature>
<dbReference type="EMBL" id="AMGY01000004">
    <property type="protein sequence ID" value="EXJ83952.1"/>
    <property type="molecule type" value="Genomic_DNA"/>
</dbReference>
<feature type="transmembrane region" description="Helical" evidence="7">
    <location>
        <begin position="423"/>
        <end position="444"/>
    </location>
</feature>
<dbReference type="InterPro" id="IPR053791">
    <property type="entry name" value="MFS_Tri12-like"/>
</dbReference>
<evidence type="ECO:0000313" key="9">
    <source>
        <dbReference type="EMBL" id="EXJ83952.1"/>
    </source>
</evidence>
<feature type="transmembrane region" description="Helical" evidence="7">
    <location>
        <begin position="100"/>
        <end position="118"/>
    </location>
</feature>
<feature type="transmembrane region" description="Helical" evidence="7">
    <location>
        <begin position="398"/>
        <end position="417"/>
    </location>
</feature>
<keyword evidence="10" id="KW-1185">Reference proteome</keyword>
<dbReference type="InterPro" id="IPR005829">
    <property type="entry name" value="Sugar_transporter_CS"/>
</dbReference>
<feature type="region of interest" description="Disordered" evidence="6">
    <location>
        <begin position="1"/>
        <end position="25"/>
    </location>
</feature>
<dbReference type="PROSITE" id="PS00216">
    <property type="entry name" value="SUGAR_TRANSPORT_1"/>
    <property type="match status" value="1"/>
</dbReference>
<dbReference type="GO" id="GO:0022857">
    <property type="term" value="F:transmembrane transporter activity"/>
    <property type="evidence" value="ECO:0007669"/>
    <property type="project" value="InterPro"/>
</dbReference>
<dbReference type="Gene3D" id="1.20.1250.20">
    <property type="entry name" value="MFS general substrate transporter like domains"/>
    <property type="match status" value="2"/>
</dbReference>
<dbReference type="SUPFAM" id="SSF103473">
    <property type="entry name" value="MFS general substrate transporter"/>
    <property type="match status" value="1"/>
</dbReference>
<protein>
    <recommendedName>
        <fullName evidence="8">Major facilitator superfamily (MFS) profile domain-containing protein</fullName>
    </recommendedName>
</protein>
<dbReference type="InterPro" id="IPR010573">
    <property type="entry name" value="MFS_Str1/Tri12-like"/>
</dbReference>
<gene>
    <name evidence="9" type="ORF">A1O3_04619</name>
</gene>
<dbReference type="HOGENOM" id="CLU_000960_25_2_1"/>
<dbReference type="Proteomes" id="UP000019478">
    <property type="component" value="Unassembled WGS sequence"/>
</dbReference>
<dbReference type="PROSITE" id="PS50850">
    <property type="entry name" value="MFS"/>
    <property type="match status" value="1"/>
</dbReference>
<keyword evidence="3 7" id="KW-0812">Transmembrane</keyword>
<reference evidence="9 10" key="1">
    <citation type="submission" date="2013-03" db="EMBL/GenBank/DDBJ databases">
        <title>The Genome Sequence of Capronia epimyces CBS 606.96.</title>
        <authorList>
            <consortium name="The Broad Institute Genomics Platform"/>
            <person name="Cuomo C."/>
            <person name="de Hoog S."/>
            <person name="Gorbushina A."/>
            <person name="Walker B."/>
            <person name="Young S.K."/>
            <person name="Zeng Q."/>
            <person name="Gargeya S."/>
            <person name="Fitzgerald M."/>
            <person name="Haas B."/>
            <person name="Abouelleil A."/>
            <person name="Allen A.W."/>
            <person name="Alvarado L."/>
            <person name="Arachchi H.M."/>
            <person name="Berlin A.M."/>
            <person name="Chapman S.B."/>
            <person name="Gainer-Dewar J."/>
            <person name="Goldberg J."/>
            <person name="Griggs A."/>
            <person name="Gujja S."/>
            <person name="Hansen M."/>
            <person name="Howarth C."/>
            <person name="Imamovic A."/>
            <person name="Ireland A."/>
            <person name="Larimer J."/>
            <person name="McCowan C."/>
            <person name="Murphy C."/>
            <person name="Pearson M."/>
            <person name="Poon T.W."/>
            <person name="Priest M."/>
            <person name="Roberts A."/>
            <person name="Saif S."/>
            <person name="Shea T."/>
            <person name="Sisk P."/>
            <person name="Sykes S."/>
            <person name="Wortman J."/>
            <person name="Nusbaum C."/>
            <person name="Birren B."/>
        </authorList>
    </citation>
    <scope>NUCLEOTIDE SEQUENCE [LARGE SCALE GENOMIC DNA]</scope>
    <source>
        <strain evidence="9 10">CBS 606.96</strain>
    </source>
</reference>
<dbReference type="GO" id="GO:0005886">
    <property type="term" value="C:plasma membrane"/>
    <property type="evidence" value="ECO:0007669"/>
    <property type="project" value="TreeGrafter"/>
</dbReference>
<accession>W9XTT6</accession>
<evidence type="ECO:0000256" key="4">
    <source>
        <dbReference type="ARBA" id="ARBA00022989"/>
    </source>
</evidence>
<dbReference type="PANTHER" id="PTHR23501">
    <property type="entry name" value="MAJOR FACILITATOR SUPERFAMILY"/>
    <property type="match status" value="1"/>
</dbReference>
<sequence>MGDDNFKETTTHHSIEPTPSDNSDLDDGIASHIGDLGREIDSSAIGGNFGDMPKGYYWTLSFLGTLIGTCLGISCFKLGYVLPVNTLSIINADIGPDPSVAWIATGWNLSAAIGYTLVGRLSDIYGRRWFFIGGNVIGLLSAVVGATAKNIPTLIGSSVLAGLAASVQLSFPTIIGELIPNKHRGVANGLILVTAVPFSVFGPVVARSFVLHTSQGWRWSYYLNIIMSGIVVCLYFLFYHPPTYRQLHARRLKEFKLFKTLDFGGAILFSLGLALFLLGMSWGGQSHPWKSGEVIGSLIGGVVSLVAFFFYEIYMPHEYPFIPMRLFRNLPYVTTALVGCVGAMIYYSANVLWPTEVAKLYETGLLDIGWLSMTVGGGTLAGQYAGALLCHPLGKHKWQLIVGSVAMTGFIGGLAAADSSTRALATAMTTLGSFAVGYVELVVLTTAPLCLPQEDLGLATGVAGAFRSASGAIATAIYATILNNKLTTNISKYVRPAALDAGLPASELPKLITALGTGNFTAVPDLTPGIGAAASIAYKIAYSQSFKTVYLASLAFGGLSTLSAIATPNMEKYFNTVVARRLHGKDIAVVEKKKAQEKVQPKVEGV</sequence>
<keyword evidence="4 7" id="KW-1133">Transmembrane helix</keyword>
<organism evidence="9 10">
    <name type="scientific">Capronia epimyces CBS 606.96</name>
    <dbReference type="NCBI Taxonomy" id="1182542"/>
    <lineage>
        <taxon>Eukaryota</taxon>
        <taxon>Fungi</taxon>
        <taxon>Dikarya</taxon>
        <taxon>Ascomycota</taxon>
        <taxon>Pezizomycotina</taxon>
        <taxon>Eurotiomycetes</taxon>
        <taxon>Chaetothyriomycetidae</taxon>
        <taxon>Chaetothyriales</taxon>
        <taxon>Herpotrichiellaceae</taxon>
        <taxon>Capronia</taxon>
    </lineage>
</organism>
<evidence type="ECO:0000256" key="3">
    <source>
        <dbReference type="ARBA" id="ARBA00022692"/>
    </source>
</evidence>
<feature type="transmembrane region" description="Helical" evidence="7">
    <location>
        <begin position="326"/>
        <end position="348"/>
    </location>
</feature>
<evidence type="ECO:0000256" key="1">
    <source>
        <dbReference type="ARBA" id="ARBA00004141"/>
    </source>
</evidence>
<dbReference type="InterPro" id="IPR036259">
    <property type="entry name" value="MFS_trans_sf"/>
</dbReference>